<name>K8WL93_9GAMM</name>
<gene>
    <name evidence="1" type="ORF">OO7_01451</name>
</gene>
<proteinExistence type="predicted"/>
<organism evidence="1 2">
    <name type="scientific">Providencia sneebia DSM 19967</name>
    <dbReference type="NCBI Taxonomy" id="1141660"/>
    <lineage>
        <taxon>Bacteria</taxon>
        <taxon>Pseudomonadati</taxon>
        <taxon>Pseudomonadota</taxon>
        <taxon>Gammaproteobacteria</taxon>
        <taxon>Enterobacterales</taxon>
        <taxon>Morganellaceae</taxon>
        <taxon>Providencia</taxon>
    </lineage>
</organism>
<dbReference type="EMBL" id="AKKN01000002">
    <property type="protein sequence ID" value="EKT61329.1"/>
    <property type="molecule type" value="Genomic_DNA"/>
</dbReference>
<dbReference type="Proteomes" id="UP000010290">
    <property type="component" value="Chromosome"/>
</dbReference>
<dbReference type="AlphaFoldDB" id="K8WL93"/>
<dbReference type="HOGENOM" id="CLU_2736861_0_0_6"/>
<evidence type="ECO:0000313" key="2">
    <source>
        <dbReference type="Proteomes" id="UP000010290"/>
    </source>
</evidence>
<keyword evidence="2" id="KW-1185">Reference proteome</keyword>
<dbReference type="PATRIC" id="fig|1141660.3.peg.287"/>
<dbReference type="RefSeq" id="WP_008914182.1">
    <property type="nucleotide sequence ID" value="NZ_CM001773.1"/>
</dbReference>
<evidence type="ECO:0000313" key="1">
    <source>
        <dbReference type="EMBL" id="EKT61329.1"/>
    </source>
</evidence>
<dbReference type="OrthoDB" id="6638424at2"/>
<protein>
    <submittedName>
        <fullName evidence="1">Uncharacterized protein</fullName>
    </submittedName>
</protein>
<comment type="caution">
    <text evidence="1">The sequence shown here is derived from an EMBL/GenBank/DDBJ whole genome shotgun (WGS) entry which is preliminary data.</text>
</comment>
<sequence length="71" mass="7961">MRKHRSAGGCIELMDCQHGIKSEDAQVLNSQYIPHGNTIGTYATNRHTRRMLKKVHGITAKRLCDLNEGKA</sequence>
<reference evidence="1 2" key="1">
    <citation type="journal article" date="2012" name="BMC Genomics">
        <title>Comparative genomics of bacteria in the genus Providencia isolated from wild Drosophila melanogaster.</title>
        <authorList>
            <person name="Galac M.R."/>
            <person name="Lazzaro B.P."/>
        </authorList>
    </citation>
    <scope>NUCLEOTIDE SEQUENCE [LARGE SCALE GENOMIC DNA]</scope>
    <source>
        <strain evidence="1 2">DSM 19967</strain>
    </source>
</reference>
<accession>K8WL93</accession>